<dbReference type="RefSeq" id="WP_110319043.1">
    <property type="nucleotide sequence ID" value="NZ_QJJU01000023.1"/>
</dbReference>
<keyword evidence="5" id="KW-0411">Iron-sulfur</keyword>
<keyword evidence="3" id="KW-0479">Metal-binding</keyword>
<dbReference type="Gene3D" id="3.30.70.20">
    <property type="match status" value="1"/>
</dbReference>
<dbReference type="InterPro" id="IPR050157">
    <property type="entry name" value="PSI_iron-sulfur_center"/>
</dbReference>
<proteinExistence type="predicted"/>
<evidence type="ECO:0000256" key="4">
    <source>
        <dbReference type="ARBA" id="ARBA00023004"/>
    </source>
</evidence>
<feature type="domain" description="4Fe-4S ferredoxin-type" evidence="6">
    <location>
        <begin position="6"/>
        <end position="35"/>
    </location>
</feature>
<dbReference type="EMBL" id="QJJU01000023">
    <property type="protein sequence ID" value="PXX03280.1"/>
    <property type="molecule type" value="Genomic_DNA"/>
</dbReference>
<dbReference type="Gene3D" id="1.10.10.1100">
    <property type="entry name" value="BFD-like [2Fe-2S]-binding domain"/>
    <property type="match status" value="1"/>
</dbReference>
<dbReference type="PANTHER" id="PTHR24960">
    <property type="entry name" value="PHOTOSYSTEM I IRON-SULFUR CENTER-RELATED"/>
    <property type="match status" value="1"/>
</dbReference>
<comment type="cofactor">
    <cofactor evidence="1">
        <name>[4Fe-4S] cluster</name>
        <dbReference type="ChEBI" id="CHEBI:49883"/>
    </cofactor>
</comment>
<dbReference type="OrthoDB" id="9800445at2"/>
<evidence type="ECO:0000256" key="2">
    <source>
        <dbReference type="ARBA" id="ARBA00022485"/>
    </source>
</evidence>
<dbReference type="Pfam" id="PF04324">
    <property type="entry name" value="Fer2_BFD"/>
    <property type="match status" value="1"/>
</dbReference>
<dbReference type="InterPro" id="IPR017900">
    <property type="entry name" value="4Fe4S_Fe_S_CS"/>
</dbReference>
<accession>A0A318H9L6</accession>
<reference evidence="8" key="1">
    <citation type="submission" date="2018-05" db="EMBL/GenBank/DDBJ databases">
        <authorList>
            <person name="Deangelis K."/>
            <person name="Huntemann M."/>
            <person name="Clum A."/>
            <person name="Pillay M."/>
            <person name="Palaniappan K."/>
            <person name="Varghese N."/>
            <person name="Mikhailova N."/>
            <person name="Stamatis D."/>
            <person name="Reddy T."/>
            <person name="Daum C."/>
            <person name="Shapiro N."/>
            <person name="Ivanova N."/>
            <person name="Kyrpides N."/>
            <person name="Woyke T."/>
        </authorList>
    </citation>
    <scope>NUCLEOTIDE SEQUENCE [LARGE SCALE GENOMIC DNA]</scope>
    <source>
        <strain evidence="8">GAS496</strain>
    </source>
</reference>
<reference evidence="7 8" key="2">
    <citation type="submission" date="2018-06" db="EMBL/GenBank/DDBJ databases">
        <title>Sequencing of bacterial isolates from soil warming experiment in Harvard Forest, Massachusetts, USA.</title>
        <authorList>
            <person name="Deangelis K.PhD."/>
        </authorList>
    </citation>
    <scope>NUCLEOTIDE SEQUENCE [LARGE SCALE GENOMIC DNA]</scope>
    <source>
        <strain evidence="7 8">GAS496</strain>
    </source>
</reference>
<sequence length="214" mass="23259">MFQTSAVVEITDENCVGCRRCVNVCPSGALEMDGRLAVLEEPKCVGCFKCVEACGPYEAISIKADPNPRLLTTPEDTYDRPAVDDLCAQARLAPDSVICVCTNTTAAEVAAAIVQGVHEPEDLALATGARSKCGMWCMSPIMRLLDAHGVRIERSPKDQRIYPDGSGTEVGIWTVTDEVAQRYPEYRLKENLEAVENGAILSSPPFPEILRSPR</sequence>
<evidence type="ECO:0000256" key="1">
    <source>
        <dbReference type="ARBA" id="ARBA00001966"/>
    </source>
</evidence>
<dbReference type="PROSITE" id="PS00198">
    <property type="entry name" value="4FE4S_FER_1"/>
    <property type="match status" value="2"/>
</dbReference>
<feature type="domain" description="4Fe-4S ferredoxin-type" evidence="6">
    <location>
        <begin position="37"/>
        <end position="65"/>
    </location>
</feature>
<dbReference type="Pfam" id="PF13237">
    <property type="entry name" value="Fer4_10"/>
    <property type="match status" value="1"/>
</dbReference>
<keyword evidence="2" id="KW-0004">4Fe-4S</keyword>
<evidence type="ECO:0000256" key="5">
    <source>
        <dbReference type="ARBA" id="ARBA00023014"/>
    </source>
</evidence>
<comment type="caution">
    <text evidence="7">The sequence shown here is derived from an EMBL/GenBank/DDBJ whole genome shotgun (WGS) entry which is preliminary data.</text>
</comment>
<keyword evidence="4" id="KW-0408">Iron</keyword>
<keyword evidence="8" id="KW-1185">Reference proteome</keyword>
<dbReference type="PROSITE" id="PS51379">
    <property type="entry name" value="4FE4S_FER_2"/>
    <property type="match status" value="2"/>
</dbReference>
<dbReference type="SUPFAM" id="SSF54862">
    <property type="entry name" value="4Fe-4S ferredoxins"/>
    <property type="match status" value="1"/>
</dbReference>
<protein>
    <submittedName>
        <fullName evidence="7">4Fe-4S binding protein</fullName>
    </submittedName>
</protein>
<dbReference type="InterPro" id="IPR041854">
    <property type="entry name" value="BFD-like_2Fe2S-bd_dom_sf"/>
</dbReference>
<dbReference type="Proteomes" id="UP000247781">
    <property type="component" value="Unassembled WGS sequence"/>
</dbReference>
<organism evidence="7 8">
    <name type="scientific">Mycolicibacterium moriokaense</name>
    <dbReference type="NCBI Taxonomy" id="39691"/>
    <lineage>
        <taxon>Bacteria</taxon>
        <taxon>Bacillati</taxon>
        <taxon>Actinomycetota</taxon>
        <taxon>Actinomycetes</taxon>
        <taxon>Mycobacteriales</taxon>
        <taxon>Mycobacteriaceae</taxon>
        <taxon>Mycolicibacterium</taxon>
    </lineage>
</organism>
<name>A0A318H9L6_9MYCO</name>
<evidence type="ECO:0000256" key="3">
    <source>
        <dbReference type="ARBA" id="ARBA00022723"/>
    </source>
</evidence>
<gene>
    <name evidence="7" type="ORF">C8E89_12382</name>
</gene>
<dbReference type="GO" id="GO:0046872">
    <property type="term" value="F:metal ion binding"/>
    <property type="evidence" value="ECO:0007669"/>
    <property type="project" value="UniProtKB-KW"/>
</dbReference>
<dbReference type="AlphaFoldDB" id="A0A318H9L6"/>
<dbReference type="InterPro" id="IPR017896">
    <property type="entry name" value="4Fe4S_Fe-S-bd"/>
</dbReference>
<dbReference type="PANTHER" id="PTHR24960:SF79">
    <property type="entry name" value="PHOTOSYSTEM I IRON-SULFUR CENTER"/>
    <property type="match status" value="1"/>
</dbReference>
<evidence type="ECO:0000313" key="8">
    <source>
        <dbReference type="Proteomes" id="UP000247781"/>
    </source>
</evidence>
<evidence type="ECO:0000259" key="6">
    <source>
        <dbReference type="PROSITE" id="PS51379"/>
    </source>
</evidence>
<dbReference type="InterPro" id="IPR007419">
    <property type="entry name" value="BFD-like_2Fe2S-bd_dom"/>
</dbReference>
<dbReference type="GO" id="GO:0051539">
    <property type="term" value="F:4 iron, 4 sulfur cluster binding"/>
    <property type="evidence" value="ECO:0007669"/>
    <property type="project" value="UniProtKB-KW"/>
</dbReference>
<evidence type="ECO:0000313" key="7">
    <source>
        <dbReference type="EMBL" id="PXX03280.1"/>
    </source>
</evidence>